<evidence type="ECO:0000256" key="1">
    <source>
        <dbReference type="SAM" id="Phobius"/>
    </source>
</evidence>
<organism evidence="2">
    <name type="scientific">Anguilla anguilla</name>
    <name type="common">European freshwater eel</name>
    <name type="synonym">Muraena anguilla</name>
    <dbReference type="NCBI Taxonomy" id="7936"/>
    <lineage>
        <taxon>Eukaryota</taxon>
        <taxon>Metazoa</taxon>
        <taxon>Chordata</taxon>
        <taxon>Craniata</taxon>
        <taxon>Vertebrata</taxon>
        <taxon>Euteleostomi</taxon>
        <taxon>Actinopterygii</taxon>
        <taxon>Neopterygii</taxon>
        <taxon>Teleostei</taxon>
        <taxon>Anguilliformes</taxon>
        <taxon>Anguillidae</taxon>
        <taxon>Anguilla</taxon>
    </lineage>
</organism>
<evidence type="ECO:0000313" key="2">
    <source>
        <dbReference type="EMBL" id="JAH74315.1"/>
    </source>
</evidence>
<reference evidence="2" key="1">
    <citation type="submission" date="2014-11" db="EMBL/GenBank/DDBJ databases">
        <authorList>
            <person name="Amaro Gonzalez C."/>
        </authorList>
    </citation>
    <scope>NUCLEOTIDE SEQUENCE</scope>
</reference>
<protein>
    <submittedName>
        <fullName evidence="2">Uncharacterized protein</fullName>
    </submittedName>
</protein>
<accession>A0A0E9VA45</accession>
<feature type="transmembrane region" description="Helical" evidence="1">
    <location>
        <begin position="6"/>
        <end position="30"/>
    </location>
</feature>
<proteinExistence type="predicted"/>
<reference evidence="2" key="2">
    <citation type="journal article" date="2015" name="Fish Shellfish Immunol.">
        <title>Early steps in the European eel (Anguilla anguilla)-Vibrio vulnificus interaction in the gills: Role of the RtxA13 toxin.</title>
        <authorList>
            <person name="Callol A."/>
            <person name="Pajuelo D."/>
            <person name="Ebbesson L."/>
            <person name="Teles M."/>
            <person name="MacKenzie S."/>
            <person name="Amaro C."/>
        </authorList>
    </citation>
    <scope>NUCLEOTIDE SEQUENCE</scope>
</reference>
<dbReference type="AlphaFoldDB" id="A0A0E9VA45"/>
<keyword evidence="1" id="KW-0472">Membrane</keyword>
<keyword evidence="1" id="KW-0812">Transmembrane</keyword>
<sequence length="31" mass="3532">MAVWPILTLVSLLKAGMMRLWISLLTSFLLL</sequence>
<dbReference type="EMBL" id="GBXM01034262">
    <property type="protein sequence ID" value="JAH74315.1"/>
    <property type="molecule type" value="Transcribed_RNA"/>
</dbReference>
<name>A0A0E9VA45_ANGAN</name>
<keyword evidence="1" id="KW-1133">Transmembrane helix</keyword>